<dbReference type="InterPro" id="IPR014710">
    <property type="entry name" value="RmlC-like_jellyroll"/>
</dbReference>
<accession>A0A256GMT8</accession>
<sequence length="115" mass="12474">MSLTIYHTADDIDFKPSRPAEGRDSGSDARMIWEDDIENGAKVAVWKAEPGLYAYPARDLDETFVIIEGEAMCSLDGSEPVKVSKGSIVRIAKGVAITLDVLTPLRKVATVVPKP</sequence>
<dbReference type="InterPro" id="IPR008579">
    <property type="entry name" value="UGlyAH_Cupin_dom"/>
</dbReference>
<evidence type="ECO:0000313" key="5">
    <source>
        <dbReference type="Proteomes" id="UP000435957"/>
    </source>
</evidence>
<dbReference type="Pfam" id="PF05899">
    <property type="entry name" value="Cupin_3"/>
    <property type="match status" value="1"/>
</dbReference>
<keyword evidence="5" id="KW-1185">Reference proteome</keyword>
<comment type="caution">
    <text evidence="3">The sequence shown here is derived from an EMBL/GenBank/DDBJ whole genome shotgun (WGS) entry which is preliminary data.</text>
</comment>
<dbReference type="SUPFAM" id="SSF51182">
    <property type="entry name" value="RmlC-like cupins"/>
    <property type="match status" value="1"/>
</dbReference>
<name>A0A256GMT8_9HYPH</name>
<dbReference type="Gene3D" id="2.60.120.10">
    <property type="entry name" value="Jelly Rolls"/>
    <property type="match status" value="1"/>
</dbReference>
<protein>
    <submittedName>
        <fullName evidence="2">Cupin domain-containing protein</fullName>
    </submittedName>
</protein>
<dbReference type="AlphaFoldDB" id="A0A256GMT8"/>
<evidence type="ECO:0000259" key="1">
    <source>
        <dbReference type="Pfam" id="PF05899"/>
    </source>
</evidence>
<evidence type="ECO:0000313" key="3">
    <source>
        <dbReference type="EMBL" id="OYR28126.1"/>
    </source>
</evidence>
<dbReference type="Proteomes" id="UP000435957">
    <property type="component" value="Unassembled WGS sequence"/>
</dbReference>
<dbReference type="Proteomes" id="UP000216363">
    <property type="component" value="Unassembled WGS sequence"/>
</dbReference>
<reference evidence="2 5" key="2">
    <citation type="submission" date="2019-09" db="EMBL/GenBank/DDBJ databases">
        <title>Taxonomic organization of the family Brucellaceae based on a phylogenomic approach.</title>
        <authorList>
            <person name="Leclercq S."/>
            <person name="Cloeckaert A."/>
            <person name="Zygmunt M.S."/>
        </authorList>
    </citation>
    <scope>NUCLEOTIDE SEQUENCE [LARGE SCALE GENOMIC DNA]</scope>
    <source>
        <strain evidence="2 5">LUP23</strain>
    </source>
</reference>
<dbReference type="EMBL" id="NNRN01000052">
    <property type="protein sequence ID" value="OYR28126.1"/>
    <property type="molecule type" value="Genomic_DNA"/>
</dbReference>
<reference evidence="3 4" key="1">
    <citation type="submission" date="2017-07" db="EMBL/GenBank/DDBJ databases">
        <title>Draft genome of Ochrobactrum lupini type strain LUP21.</title>
        <authorList>
            <person name="Krzyzanowska D.M."/>
            <person name="Jafra S."/>
        </authorList>
    </citation>
    <scope>NUCLEOTIDE SEQUENCE [LARGE SCALE GENOMIC DNA]</scope>
    <source>
        <strain evidence="3 4">LUP21</strain>
    </source>
</reference>
<evidence type="ECO:0000313" key="2">
    <source>
        <dbReference type="EMBL" id="KAB2702159.1"/>
    </source>
</evidence>
<gene>
    <name evidence="3" type="ORF">CES86_3126</name>
    <name evidence="2" type="ORF">F9L03_19210</name>
</gene>
<feature type="domain" description="(S)-ureidoglycine aminohydrolase cupin" evidence="1">
    <location>
        <begin position="42"/>
        <end position="108"/>
    </location>
</feature>
<organism evidence="3 4">
    <name type="scientific">Brucella lupini</name>
    <dbReference type="NCBI Taxonomy" id="255457"/>
    <lineage>
        <taxon>Bacteria</taxon>
        <taxon>Pseudomonadati</taxon>
        <taxon>Pseudomonadota</taxon>
        <taxon>Alphaproteobacteria</taxon>
        <taxon>Hyphomicrobiales</taxon>
        <taxon>Brucellaceae</taxon>
        <taxon>Brucella/Ochrobactrum group</taxon>
        <taxon>Brucella</taxon>
    </lineage>
</organism>
<evidence type="ECO:0000313" key="4">
    <source>
        <dbReference type="Proteomes" id="UP000216363"/>
    </source>
</evidence>
<dbReference type="EMBL" id="WBWF01000017">
    <property type="protein sequence ID" value="KAB2702159.1"/>
    <property type="molecule type" value="Genomic_DNA"/>
</dbReference>
<dbReference type="RefSeq" id="WP_094514947.1">
    <property type="nucleotide sequence ID" value="NZ_JBHEEP010000018.1"/>
</dbReference>
<proteinExistence type="predicted"/>
<dbReference type="InterPro" id="IPR011051">
    <property type="entry name" value="RmlC_Cupin_sf"/>
</dbReference>